<reference evidence="2 3" key="1">
    <citation type="submission" date="2018-09" db="EMBL/GenBank/DDBJ databases">
        <title>YIM 75507 draft genome.</title>
        <authorList>
            <person name="Tang S."/>
            <person name="Feng Y."/>
        </authorList>
    </citation>
    <scope>NUCLEOTIDE SEQUENCE [LARGE SCALE GENOMIC DNA]</scope>
    <source>
        <strain evidence="2 3">YIM 75507</strain>
    </source>
</reference>
<feature type="compositionally biased region" description="Basic residues" evidence="1">
    <location>
        <begin position="43"/>
        <end position="54"/>
    </location>
</feature>
<accession>A0A3A4ACL8</accession>
<keyword evidence="3" id="KW-1185">Reference proteome</keyword>
<feature type="compositionally biased region" description="Gly residues" evidence="1">
    <location>
        <begin position="159"/>
        <end position="169"/>
    </location>
</feature>
<dbReference type="Pfam" id="PF04672">
    <property type="entry name" value="Methyltransf_19"/>
    <property type="match status" value="1"/>
</dbReference>
<protein>
    <submittedName>
        <fullName evidence="2">Uncharacterized protein</fullName>
    </submittedName>
</protein>
<proteinExistence type="predicted"/>
<feature type="compositionally biased region" description="Basic and acidic residues" evidence="1">
    <location>
        <begin position="119"/>
        <end position="144"/>
    </location>
</feature>
<dbReference type="InterPro" id="IPR029063">
    <property type="entry name" value="SAM-dependent_MTases_sf"/>
</dbReference>
<dbReference type="AlphaFoldDB" id="A0A3A4ACL8"/>
<dbReference type="InterPro" id="IPR006764">
    <property type="entry name" value="SAM_dep_MeTrfase_SAV2177_type"/>
</dbReference>
<evidence type="ECO:0000256" key="1">
    <source>
        <dbReference type="SAM" id="MobiDB-lite"/>
    </source>
</evidence>
<dbReference type="EMBL" id="QZEY01000019">
    <property type="protein sequence ID" value="RJL23303.1"/>
    <property type="molecule type" value="Genomic_DNA"/>
</dbReference>
<dbReference type="Gene3D" id="3.40.50.150">
    <property type="entry name" value="Vaccinia Virus protein VP39"/>
    <property type="match status" value="1"/>
</dbReference>
<feature type="compositionally biased region" description="Basic and acidic residues" evidence="1">
    <location>
        <begin position="13"/>
        <end position="37"/>
    </location>
</feature>
<comment type="caution">
    <text evidence="2">The sequence shown here is derived from an EMBL/GenBank/DDBJ whole genome shotgun (WGS) entry which is preliminary data.</text>
</comment>
<feature type="compositionally biased region" description="Basic and acidic residues" evidence="1">
    <location>
        <begin position="64"/>
        <end position="98"/>
    </location>
</feature>
<dbReference type="Proteomes" id="UP000265768">
    <property type="component" value="Unassembled WGS sequence"/>
</dbReference>
<dbReference type="SUPFAM" id="SSF53335">
    <property type="entry name" value="S-adenosyl-L-methionine-dependent methyltransferases"/>
    <property type="match status" value="1"/>
</dbReference>
<gene>
    <name evidence="2" type="ORF">D5H75_33030</name>
</gene>
<evidence type="ECO:0000313" key="2">
    <source>
        <dbReference type="EMBL" id="RJL23303.1"/>
    </source>
</evidence>
<sequence length="518" mass="55099">MGAAASGSGGAGGEDRRQGGGRDPASVRRVEEPDRRLRQPAPGRRRAGVVHRNGRVGVPAARQGRRDRTREPYPDLPDGVRPHERRLASAVRQHDPARARQGARRVPRGQPRRPVGDLARLDGHERGPGPHGARSREGRGERPAVRSSACPGVRPPPGAGAGLVRGGPAEGTQPHRHPGQARHVLAGVASAPWDDRPREALKLSVSRDKGPFSERTAGSIITCHGNHGTWSTPHPFRTRPRTVVNTTSCSSSVAHSDHWLGLQHTAPDPAAEIRYEHAHRAVTDVLPTASAIAAHVRRMILRAVQHAAEAGILQYLIVTPGNLVFSRDTPSGESIYQLAASFLGADHEHVRVLTISSDPAYPAIGHVRSSTKGVLTAGGRDVTDAAAVLPAARAEFKPSLPTCVILPNTMQYMGDEQDPAAYVATLMAPMPPKSRLVLTHGTSDSASRGIVGSLTGIYADAGLPMHFRTALDVANIAMAGGLTLMTPGVVSVQQWHASQYDHRRTPVTVLGCVAEQPT</sequence>
<evidence type="ECO:0000313" key="3">
    <source>
        <dbReference type="Proteomes" id="UP000265768"/>
    </source>
</evidence>
<organism evidence="2 3">
    <name type="scientific">Bailinhaonella thermotolerans</name>
    <dbReference type="NCBI Taxonomy" id="1070861"/>
    <lineage>
        <taxon>Bacteria</taxon>
        <taxon>Bacillati</taxon>
        <taxon>Actinomycetota</taxon>
        <taxon>Actinomycetes</taxon>
        <taxon>Streptosporangiales</taxon>
        <taxon>Streptosporangiaceae</taxon>
        <taxon>Bailinhaonella</taxon>
    </lineage>
</organism>
<feature type="region of interest" description="Disordered" evidence="1">
    <location>
        <begin position="1"/>
        <end position="179"/>
    </location>
</feature>
<feature type="compositionally biased region" description="Basic residues" evidence="1">
    <location>
        <begin position="101"/>
        <end position="111"/>
    </location>
</feature>
<name>A0A3A4ACL8_9ACTN</name>